<dbReference type="Proteomes" id="UP001222182">
    <property type="component" value="Chromosome"/>
</dbReference>
<protein>
    <submittedName>
        <fullName evidence="1">Uncharacterized protein</fullName>
    </submittedName>
</protein>
<organism evidence="1 2">
    <name type="scientific">Enterococcus faecalis</name>
    <name type="common">Streptococcus faecalis</name>
    <dbReference type="NCBI Taxonomy" id="1351"/>
    <lineage>
        <taxon>Bacteria</taxon>
        <taxon>Bacillati</taxon>
        <taxon>Bacillota</taxon>
        <taxon>Bacilli</taxon>
        <taxon>Lactobacillales</taxon>
        <taxon>Enterococcaceae</taxon>
        <taxon>Enterococcus</taxon>
    </lineage>
</organism>
<evidence type="ECO:0000313" key="1">
    <source>
        <dbReference type="EMBL" id="WER42840.1"/>
    </source>
</evidence>
<dbReference type="AlphaFoldDB" id="A0ABD7XNH0"/>
<accession>A0ABD7XNH0</accession>
<reference evidence="1 2" key="1">
    <citation type="submission" date="2023-03" db="EMBL/GenBank/DDBJ databases">
        <title>Complete genome sequence of an Enterococcus faecalis urinary isolate.</title>
        <authorList>
            <person name="Brauer A.L."/>
            <person name="Armbruster C.E."/>
        </authorList>
    </citation>
    <scope>NUCLEOTIDE SEQUENCE [LARGE SCALE GENOMIC DNA]</scope>
    <source>
        <strain evidence="1 2">3143</strain>
    </source>
</reference>
<dbReference type="EMBL" id="CP119528">
    <property type="protein sequence ID" value="WER42840.1"/>
    <property type="molecule type" value="Genomic_DNA"/>
</dbReference>
<evidence type="ECO:0000313" key="2">
    <source>
        <dbReference type="Proteomes" id="UP001222182"/>
    </source>
</evidence>
<name>A0ABD7XNH0_ENTFL</name>
<dbReference type="RefSeq" id="WP_033626106.1">
    <property type="nucleotide sequence ID" value="NZ_CP076488.1"/>
</dbReference>
<proteinExistence type="predicted"/>
<sequence length="135" mass="15446">MKALEINVARTGFPVIIAGHEFFFDSSPEHLIEVQKNYEAFEKEVDSIEGPNEDDADSLDLEPYKELLAKGYDVMLGEGTFDTLYADIPDINAWLNAFFDLYNGIADQLDEFKEEQTKNSQRLKQKYLKKVSKKG</sequence>
<gene>
    <name evidence="1" type="ORF">P0083_00495</name>
</gene>